<feature type="transmembrane region" description="Helical" evidence="1">
    <location>
        <begin position="204"/>
        <end position="223"/>
    </location>
</feature>
<reference evidence="2" key="1">
    <citation type="journal article" date="2024" name="Int. J. Syst. Evol. Microbiol.">
        <title>Turicibacter faecis sp. nov., isolated from faeces of heart failure mouse model.</title>
        <authorList>
            <person name="Imamura Y."/>
            <person name="Motooka D."/>
            <person name="Nakajima Y."/>
            <person name="Ito S."/>
            <person name="Kitakaze M."/>
            <person name="Iida T."/>
            <person name="Nakamura S."/>
        </authorList>
    </citation>
    <scope>NUCLEOTIDE SEQUENCE</scope>
    <source>
        <strain evidence="2">TC023</strain>
    </source>
</reference>
<keyword evidence="1" id="KW-0472">Membrane</keyword>
<keyword evidence="1" id="KW-0812">Transmembrane</keyword>
<dbReference type="Pfam" id="PF06691">
    <property type="entry name" value="DUF1189"/>
    <property type="match status" value="1"/>
</dbReference>
<dbReference type="RefSeq" id="WP_262951044.1">
    <property type="nucleotide sequence ID" value="NZ_AP028127.1"/>
</dbReference>
<dbReference type="EMBL" id="AP028127">
    <property type="protein sequence ID" value="BEH90329.1"/>
    <property type="molecule type" value="Genomic_DNA"/>
</dbReference>
<feature type="transmembrane region" description="Helical" evidence="1">
    <location>
        <begin position="171"/>
        <end position="192"/>
    </location>
</feature>
<organism evidence="2 3">
    <name type="scientific">Turicibacter faecis</name>
    <dbReference type="NCBI Taxonomy" id="2963365"/>
    <lineage>
        <taxon>Bacteria</taxon>
        <taxon>Bacillati</taxon>
        <taxon>Bacillota</taxon>
        <taxon>Erysipelotrichia</taxon>
        <taxon>Erysipelotrichales</taxon>
        <taxon>Turicibacteraceae</taxon>
        <taxon>Turicibacter</taxon>
    </lineage>
</organism>
<accession>A0ABM8IH45</accession>
<keyword evidence="3" id="KW-1185">Reference proteome</keyword>
<dbReference type="InterPro" id="IPR009574">
    <property type="entry name" value="DUF1189"/>
</dbReference>
<name>A0ABM8IH45_9FIRM</name>
<sequence length="261" mass="29595">MKKLKLMLETSYSIDAIFHLRKSSIIVSLLFLVMLSIMQMTPTAFALIGDAPYRWDLNIWKVSETSKHVLENSLPTDCMVNNQLLSCKQSNVIELPEGIKVAFNSSQDQVNNGLIFNDDYFLFIENGNEYKLGYSKFEDLNFAETSYDDIFNRVASTIKPVFMPSLLMATYQSGILLTFVFTVVVSILFMLLKMGRQTFLTYKEVLNLVIYSSTFPAVMALVIGMFNGALSMIIYNIGTLVVLFFVYRQKIEPYLSGDLAG</sequence>
<feature type="transmembrane region" description="Helical" evidence="1">
    <location>
        <begin position="229"/>
        <end position="247"/>
    </location>
</feature>
<evidence type="ECO:0000256" key="1">
    <source>
        <dbReference type="SAM" id="Phobius"/>
    </source>
</evidence>
<evidence type="ECO:0000313" key="2">
    <source>
        <dbReference type="EMBL" id="BEH90329.1"/>
    </source>
</evidence>
<keyword evidence="1" id="KW-1133">Transmembrane helix</keyword>
<gene>
    <name evidence="2" type="ORF">T23_04310</name>
</gene>
<proteinExistence type="predicted"/>
<dbReference type="Proteomes" id="UP001432099">
    <property type="component" value="Chromosome"/>
</dbReference>
<protein>
    <recommendedName>
        <fullName evidence="4">DUF1189 domain-containing protein</fullName>
    </recommendedName>
</protein>
<evidence type="ECO:0000313" key="3">
    <source>
        <dbReference type="Proteomes" id="UP001432099"/>
    </source>
</evidence>
<evidence type="ECO:0008006" key="4">
    <source>
        <dbReference type="Google" id="ProtNLM"/>
    </source>
</evidence>